<feature type="transmembrane region" description="Helical" evidence="6">
    <location>
        <begin position="215"/>
        <end position="234"/>
    </location>
</feature>
<feature type="transmembrane region" description="Helical" evidence="6">
    <location>
        <begin position="495"/>
        <end position="515"/>
    </location>
</feature>
<feature type="transmembrane region" description="Helical" evidence="6">
    <location>
        <begin position="184"/>
        <end position="203"/>
    </location>
</feature>
<dbReference type="AlphaFoldDB" id="A0A317WEW4"/>
<feature type="transmembrane region" description="Helical" evidence="6">
    <location>
        <begin position="246"/>
        <end position="268"/>
    </location>
</feature>
<evidence type="ECO:0000256" key="5">
    <source>
        <dbReference type="ARBA" id="ARBA00023136"/>
    </source>
</evidence>
<comment type="subcellular location">
    <subcellularLocation>
        <location evidence="1">Membrane</location>
        <topology evidence="1">Multi-pass membrane protein</topology>
    </subcellularLocation>
</comment>
<feature type="transmembrane region" description="Helical" evidence="6">
    <location>
        <begin position="420"/>
        <end position="444"/>
    </location>
</feature>
<dbReference type="Pfam" id="PF13520">
    <property type="entry name" value="AA_permease_2"/>
    <property type="match status" value="1"/>
</dbReference>
<feature type="transmembrane region" description="Helical" evidence="6">
    <location>
        <begin position="58"/>
        <end position="78"/>
    </location>
</feature>
<keyword evidence="4 6" id="KW-1133">Transmembrane helix</keyword>
<dbReference type="PANTHER" id="PTHR45649:SF4">
    <property type="entry name" value="TRANSPORTER, PUTATIVE (EUROFUNG)-RELATED"/>
    <property type="match status" value="1"/>
</dbReference>
<evidence type="ECO:0000256" key="1">
    <source>
        <dbReference type="ARBA" id="ARBA00004141"/>
    </source>
</evidence>
<reference evidence="7" key="1">
    <citation type="submission" date="2016-12" db="EMBL/GenBank/DDBJ databases">
        <title>The genomes of Aspergillus section Nigri reveals drivers in fungal speciation.</title>
        <authorList>
            <consortium name="DOE Joint Genome Institute"/>
            <person name="Vesth T.C."/>
            <person name="Nybo J."/>
            <person name="Theobald S."/>
            <person name="Brandl J."/>
            <person name="Frisvad J.C."/>
            <person name="Nielsen K.F."/>
            <person name="Lyhne E.K."/>
            <person name="Kogle M.E."/>
            <person name="Kuo A."/>
            <person name="Riley R."/>
            <person name="Clum A."/>
            <person name="Nolan M."/>
            <person name="Lipzen A."/>
            <person name="Salamov A."/>
            <person name="Henrissat B."/>
            <person name="Wiebenga A."/>
            <person name="De vries R.P."/>
            <person name="Grigoriev I.V."/>
            <person name="Mortensen U.H."/>
            <person name="Andersen M.R."/>
            <person name="Baker S.E."/>
        </authorList>
    </citation>
    <scope>NUCLEOTIDE SEQUENCE</scope>
    <source>
        <strain evidence="7">CBS 122712</strain>
    </source>
</reference>
<evidence type="ECO:0000256" key="6">
    <source>
        <dbReference type="SAM" id="Phobius"/>
    </source>
</evidence>
<dbReference type="Proteomes" id="UP000246171">
    <property type="component" value="Unassembled WGS sequence"/>
</dbReference>
<evidence type="ECO:0000313" key="8">
    <source>
        <dbReference type="Proteomes" id="UP000246171"/>
    </source>
</evidence>
<feature type="transmembrane region" description="Helical" evidence="6">
    <location>
        <begin position="140"/>
        <end position="172"/>
    </location>
</feature>
<evidence type="ECO:0000313" key="7">
    <source>
        <dbReference type="EMBL" id="PWY84291.1"/>
    </source>
</evidence>
<gene>
    <name evidence="7" type="ORF">BO83DRAFT_303511</name>
</gene>
<dbReference type="InterPro" id="IPR002293">
    <property type="entry name" value="AA/rel_permease1"/>
</dbReference>
<dbReference type="GO" id="GO:0022857">
    <property type="term" value="F:transmembrane transporter activity"/>
    <property type="evidence" value="ECO:0007669"/>
    <property type="project" value="InterPro"/>
</dbReference>
<dbReference type="Gene3D" id="1.20.1740.10">
    <property type="entry name" value="Amino acid/polyamine transporter I"/>
    <property type="match status" value="1"/>
</dbReference>
<keyword evidence="5 6" id="KW-0472">Membrane</keyword>
<dbReference type="GeneID" id="37049155"/>
<dbReference type="RefSeq" id="XP_025392846.1">
    <property type="nucleotide sequence ID" value="XM_025527193.1"/>
</dbReference>
<comment type="caution">
    <text evidence="7">The sequence shown here is derived from an EMBL/GenBank/DDBJ whole genome shotgun (WGS) entry which is preliminary data.</text>
</comment>
<keyword evidence="2" id="KW-0813">Transport</keyword>
<dbReference type="PIRSF" id="PIRSF006060">
    <property type="entry name" value="AA_transporter"/>
    <property type="match status" value="1"/>
</dbReference>
<dbReference type="GO" id="GO:0016020">
    <property type="term" value="C:membrane"/>
    <property type="evidence" value="ECO:0007669"/>
    <property type="project" value="UniProtKB-SubCell"/>
</dbReference>
<evidence type="ECO:0000256" key="2">
    <source>
        <dbReference type="ARBA" id="ARBA00022448"/>
    </source>
</evidence>
<accession>A0A317WEW4</accession>
<dbReference type="OrthoDB" id="3257095at2759"/>
<evidence type="ECO:0000256" key="4">
    <source>
        <dbReference type="ARBA" id="ARBA00022989"/>
    </source>
</evidence>
<name>A0A317WEW4_ASPEC</name>
<keyword evidence="3 6" id="KW-0812">Transmembrane</keyword>
<protein>
    <submittedName>
        <fullName evidence="7">GABA permease</fullName>
    </submittedName>
</protein>
<dbReference type="VEuPathDB" id="FungiDB:BO83DRAFT_303511"/>
<feature type="transmembrane region" description="Helical" evidence="6">
    <location>
        <begin position="465"/>
        <end position="483"/>
    </location>
</feature>
<dbReference type="PANTHER" id="PTHR45649">
    <property type="entry name" value="AMINO-ACID PERMEASE BAT1"/>
    <property type="match status" value="1"/>
</dbReference>
<feature type="transmembrane region" description="Helical" evidence="6">
    <location>
        <begin position="394"/>
        <end position="414"/>
    </location>
</feature>
<sequence length="537" mass="59187">MSSTTGEAGSIQKGDRVVTTGCHPLEIEAGERSSGEAGTRYDHSDMNRMGKAQEFKRNLRPLAALSFASVLQATWEFILISNYEGLEDGGMAGLVWTYVWTFVGFGFIIVSLSEMASMAPTSGGQYHWVSEFASPRYQKFLSYITGWMSVLAWQAGAASGSFLTGTIIQGLISVRNPDYDPKRWQGTLFVFAMILIIYFFNVYAASWMPRIQNALLALHTICWVVVIVVLWAMAPRQSAKAVFTEFSLYGGWNNVGLALMIGQISAIYGSLSSDATAHMSEEVRDAGRYVPMAICGGYFSNGILALVLIITLMFAMPSVKDALDDPTGFPFIYVFKQAVSTAGVNGLTAIILIPVIFSNILFNASTARQTYAFARDRGLPFSNWISKVNQHYKLPVNAIALSCIISGLLSLINIGSDTAFNAIISLNVAALMWTYAISISCVMYRKISCPETLPPRRWSLGKHGIWINAVALVYVIFALFWSFWPTEIPVTLDNFNWSVVLFVGVFVISLAMYVVQGRRVYKGPVVDVKRESYPNSG</sequence>
<organism evidence="7 8">
    <name type="scientific">Aspergillus eucalypticola (strain CBS 122712 / IBT 29274)</name>
    <dbReference type="NCBI Taxonomy" id="1448314"/>
    <lineage>
        <taxon>Eukaryota</taxon>
        <taxon>Fungi</taxon>
        <taxon>Dikarya</taxon>
        <taxon>Ascomycota</taxon>
        <taxon>Pezizomycotina</taxon>
        <taxon>Eurotiomycetes</taxon>
        <taxon>Eurotiomycetidae</taxon>
        <taxon>Eurotiales</taxon>
        <taxon>Aspergillaceae</taxon>
        <taxon>Aspergillus</taxon>
        <taxon>Aspergillus subgen. Circumdati</taxon>
    </lineage>
</organism>
<feature type="transmembrane region" description="Helical" evidence="6">
    <location>
        <begin position="289"/>
        <end position="317"/>
    </location>
</feature>
<dbReference type="EMBL" id="MSFU01000002">
    <property type="protein sequence ID" value="PWY84291.1"/>
    <property type="molecule type" value="Genomic_DNA"/>
</dbReference>
<feature type="transmembrane region" description="Helical" evidence="6">
    <location>
        <begin position="98"/>
        <end position="119"/>
    </location>
</feature>
<keyword evidence="8" id="KW-1185">Reference proteome</keyword>
<evidence type="ECO:0000256" key="3">
    <source>
        <dbReference type="ARBA" id="ARBA00022692"/>
    </source>
</evidence>
<feature type="transmembrane region" description="Helical" evidence="6">
    <location>
        <begin position="337"/>
        <end position="362"/>
    </location>
</feature>
<proteinExistence type="predicted"/>